<dbReference type="GO" id="GO:0006888">
    <property type="term" value="P:endoplasmic reticulum to Golgi vesicle-mediated transport"/>
    <property type="evidence" value="ECO:0007669"/>
    <property type="project" value="InterPro"/>
</dbReference>
<keyword evidence="3" id="KW-1185">Reference proteome</keyword>
<dbReference type="Gene3D" id="1.20.58.1420">
    <property type="entry name" value="Dsl1p vesicle tethering complex, Tip20p subunit, domain B"/>
    <property type="match status" value="1"/>
</dbReference>
<dbReference type="Proteomes" id="UP000703269">
    <property type="component" value="Unassembled WGS sequence"/>
</dbReference>
<dbReference type="Gene3D" id="1.20.58.670">
    <property type="entry name" value="Dsl1p vesicle tethering complex, Tip20p subunit, domain D"/>
    <property type="match status" value="1"/>
</dbReference>
<dbReference type="Pfam" id="PF04437">
    <property type="entry name" value="RINT1_TIP1"/>
    <property type="match status" value="1"/>
</dbReference>
<protein>
    <submittedName>
        <fullName evidence="2">RINT-1 family protein</fullName>
    </submittedName>
</protein>
<dbReference type="PANTHER" id="PTHR13520">
    <property type="entry name" value="RAD50-INTERACTING PROTEIN 1 RINT-1"/>
    <property type="match status" value="1"/>
</dbReference>
<proteinExistence type="predicted"/>
<dbReference type="GO" id="GO:0006890">
    <property type="term" value="P:retrograde vesicle-mediated transport, Golgi to endoplasmic reticulum"/>
    <property type="evidence" value="ECO:0007669"/>
    <property type="project" value="InterPro"/>
</dbReference>
<name>A0A9P3L8B3_9APHY</name>
<dbReference type="PANTHER" id="PTHR13520:SF0">
    <property type="entry name" value="RAD50-INTERACTING PROTEIN 1"/>
    <property type="match status" value="1"/>
</dbReference>
<accession>A0A9P3L8B3</accession>
<evidence type="ECO:0000313" key="3">
    <source>
        <dbReference type="Proteomes" id="UP000703269"/>
    </source>
</evidence>
<dbReference type="OrthoDB" id="407410at2759"/>
<comment type="caution">
    <text evidence="2">The sequence shown here is derived from an EMBL/GenBank/DDBJ whole genome shotgun (WGS) entry which is preliminary data.</text>
</comment>
<dbReference type="InterPro" id="IPR007528">
    <property type="entry name" value="RINT1_Tip20"/>
</dbReference>
<reference evidence="2 3" key="1">
    <citation type="submission" date="2021-08" db="EMBL/GenBank/DDBJ databases">
        <title>Draft Genome Sequence of Phanerochaete sordida strain YK-624.</title>
        <authorList>
            <person name="Mori T."/>
            <person name="Dohra H."/>
            <person name="Suzuki T."/>
            <person name="Kawagishi H."/>
            <person name="Hirai H."/>
        </authorList>
    </citation>
    <scope>NUCLEOTIDE SEQUENCE [LARGE SCALE GENOMIC DNA]</scope>
    <source>
        <strain evidence="2 3">YK-624</strain>
    </source>
</reference>
<evidence type="ECO:0000313" key="2">
    <source>
        <dbReference type="EMBL" id="GJE85916.1"/>
    </source>
</evidence>
<sequence length="828" mass="92040">MSSAQIQALLDPPSASDAHQRTKHYLNVRFKTFQDVQDSEEFDELVSDASKRNNELKGKLVQSQSEVDLLITNTRSTAQEHLHTAQELSLLRHSLADELSYLSQELVSSLSGPEGMPTLLEDIETLHRNLKELQSVKSYIQVVEHALQIGETAVLKAKSTSPFDCIPQYEQLQAFVAKVSVAGKQVEDAAGQQKLHLVSFLESIQDRTWNDVKAVFSSTLQTIAEKLQWPLPVNYAIASQEDRKAFESAFYNLLKLQSIGEKLHASAPRERTERDGLYPLQALVHPVSLRFKYHFESTRQTNRLDKPEWYFTHILNVSHEHRPFMESVVQPLLARTEFRGTDAWREFTLLLLPLLARKLRKTVPALIAHPPVLAHTIYQALAFDSSLRDEGFELAGTSAAGEGGRWQGVSEVILGRKDWFEAWMEGERAFAMDQYMEIISSQDAWLIADDSEDGEEESTIDRELKPTNSARKVKALVEQVTDRYSPLPQFIHRTRFLITVQLPLLESYHARISSSLDAFETLSSTLMRAVPGALGTDVGRLGDSRRLTSGVEGVQRLCKALVSAKYVAAAMEAWGEDLFFLELWTEINHKAALRARAEAAASLPDPKGAAEEEAPEGTIFEELVTQYGKLVTRAEDMIVHSVCNEVEAGLRQHFQSGGSAQNTPTSGTDADAIALPPTLLAPIALLSSQLTFLQGALPPSTAAALYRRIAAHLATHILQRALLYRGRGRVPPAEGRAITAECELWASTCRHALPRMPHARVEAPWRGLLQAARVVGATGAVWARVVDATLGTAGDEEWEAAMLELVGFAELTREEVGQIVRTRTDCER</sequence>
<dbReference type="AlphaFoldDB" id="A0A9P3L8B3"/>
<evidence type="ECO:0000256" key="1">
    <source>
        <dbReference type="SAM" id="MobiDB-lite"/>
    </source>
</evidence>
<organism evidence="2 3">
    <name type="scientific">Phanerochaete sordida</name>
    <dbReference type="NCBI Taxonomy" id="48140"/>
    <lineage>
        <taxon>Eukaryota</taxon>
        <taxon>Fungi</taxon>
        <taxon>Dikarya</taxon>
        <taxon>Basidiomycota</taxon>
        <taxon>Agaricomycotina</taxon>
        <taxon>Agaricomycetes</taxon>
        <taxon>Polyporales</taxon>
        <taxon>Phanerochaetaceae</taxon>
        <taxon>Phanerochaete</taxon>
    </lineage>
</organism>
<dbReference type="GO" id="GO:0070939">
    <property type="term" value="C:Dsl1/NZR complex"/>
    <property type="evidence" value="ECO:0007669"/>
    <property type="project" value="InterPro"/>
</dbReference>
<dbReference type="EMBL" id="BPQB01000003">
    <property type="protein sequence ID" value="GJE85916.1"/>
    <property type="molecule type" value="Genomic_DNA"/>
</dbReference>
<gene>
    <name evidence="2" type="ORF">PsYK624_019960</name>
</gene>
<dbReference type="GO" id="GO:0060628">
    <property type="term" value="P:regulation of ER to Golgi vesicle-mediated transport"/>
    <property type="evidence" value="ECO:0007669"/>
    <property type="project" value="TreeGrafter"/>
</dbReference>
<dbReference type="InterPro" id="IPR042042">
    <property type="entry name" value="Tip20p_domB"/>
</dbReference>
<feature type="region of interest" description="Disordered" evidence="1">
    <location>
        <begin position="1"/>
        <end position="21"/>
    </location>
</feature>
<dbReference type="InterPro" id="IPR042044">
    <property type="entry name" value="EXOC6PINT-1/Sec15/Tip20_C_dom2"/>
</dbReference>
<dbReference type="PROSITE" id="PS51386">
    <property type="entry name" value="RINT1_TIP20"/>
    <property type="match status" value="1"/>
</dbReference>